<protein>
    <submittedName>
        <fullName evidence="8">Amino acid/amide ABC transporter membrane protein 2 (HAAT family)</fullName>
    </submittedName>
</protein>
<evidence type="ECO:0000256" key="6">
    <source>
        <dbReference type="SAM" id="MobiDB-lite"/>
    </source>
</evidence>
<gene>
    <name evidence="8" type="ORF">DFR41_10283</name>
</gene>
<evidence type="ECO:0000313" key="8">
    <source>
        <dbReference type="EMBL" id="RDI27051.1"/>
    </source>
</evidence>
<dbReference type="InterPro" id="IPR043428">
    <property type="entry name" value="LivM-like"/>
</dbReference>
<name>A0A370FIQ4_9BURK</name>
<dbReference type="Proteomes" id="UP000255265">
    <property type="component" value="Unassembled WGS sequence"/>
</dbReference>
<comment type="caution">
    <text evidence="8">The sequence shown here is derived from an EMBL/GenBank/DDBJ whole genome shotgun (WGS) entry which is preliminary data.</text>
</comment>
<evidence type="ECO:0000256" key="2">
    <source>
        <dbReference type="ARBA" id="ARBA00022475"/>
    </source>
</evidence>
<dbReference type="Pfam" id="PF02653">
    <property type="entry name" value="BPD_transp_2"/>
    <property type="match status" value="1"/>
</dbReference>
<feature type="transmembrane region" description="Helical" evidence="7">
    <location>
        <begin position="69"/>
        <end position="91"/>
    </location>
</feature>
<feature type="transmembrane region" description="Helical" evidence="7">
    <location>
        <begin position="181"/>
        <end position="200"/>
    </location>
</feature>
<evidence type="ECO:0000256" key="4">
    <source>
        <dbReference type="ARBA" id="ARBA00022989"/>
    </source>
</evidence>
<feature type="transmembrane region" description="Helical" evidence="7">
    <location>
        <begin position="267"/>
        <end position="292"/>
    </location>
</feature>
<keyword evidence="5 7" id="KW-0472">Membrane</keyword>
<sequence>MSGVARAPGLQGGHASGGAHSVKTPRSQIAAEVAFWAALASSFFLMPEQLTLMSQVLIFGLFAVSLDMALGYAGILTVGHAAFFGAGAYAAGLLAKHGWGEPISGLAAALAVGLALGWLLSWLVVRGTDLARLMITIAVCVLLYELANRLSAITGGTDGLQGMAVSPLLGRFEFDFFGRTAFVYSFVVVLGVFLVVRRVLRSPFGMALRGIHDNRKRMLALGTPVDARLRMAYAFSAGVAAVAGALLAQTTQFVGIESIGFNRSAEVLIILVLGGTGRLYGGMLGAVVYMLVHDRFADMNPQYWMFWLGLFLIAAVLVGRGGLMGLLARLTQGRRRDAGGAA</sequence>
<dbReference type="EMBL" id="QQAV01000002">
    <property type="protein sequence ID" value="RDI27051.1"/>
    <property type="molecule type" value="Genomic_DNA"/>
</dbReference>
<evidence type="ECO:0000256" key="3">
    <source>
        <dbReference type="ARBA" id="ARBA00022692"/>
    </source>
</evidence>
<dbReference type="PANTHER" id="PTHR30482">
    <property type="entry name" value="HIGH-AFFINITY BRANCHED-CHAIN AMINO ACID TRANSPORT SYSTEM PERMEASE"/>
    <property type="match status" value="1"/>
</dbReference>
<dbReference type="OrthoDB" id="3460090at2"/>
<proteinExistence type="predicted"/>
<dbReference type="GO" id="GO:0005886">
    <property type="term" value="C:plasma membrane"/>
    <property type="evidence" value="ECO:0007669"/>
    <property type="project" value="UniProtKB-SubCell"/>
</dbReference>
<evidence type="ECO:0000256" key="5">
    <source>
        <dbReference type="ARBA" id="ARBA00023136"/>
    </source>
</evidence>
<keyword evidence="4 7" id="KW-1133">Transmembrane helix</keyword>
<dbReference type="GO" id="GO:0015658">
    <property type="term" value="F:branched-chain amino acid transmembrane transporter activity"/>
    <property type="evidence" value="ECO:0007669"/>
    <property type="project" value="InterPro"/>
</dbReference>
<feature type="transmembrane region" description="Helical" evidence="7">
    <location>
        <begin position="103"/>
        <end position="124"/>
    </location>
</feature>
<dbReference type="InterPro" id="IPR001851">
    <property type="entry name" value="ABC_transp_permease"/>
</dbReference>
<evidence type="ECO:0000256" key="7">
    <source>
        <dbReference type="SAM" id="Phobius"/>
    </source>
</evidence>
<keyword evidence="9" id="KW-1185">Reference proteome</keyword>
<dbReference type="RefSeq" id="WP_114802268.1">
    <property type="nucleotide sequence ID" value="NZ_QQAV01000002.1"/>
</dbReference>
<accession>A0A370FIQ4</accession>
<feature type="region of interest" description="Disordered" evidence="6">
    <location>
        <begin position="1"/>
        <end position="21"/>
    </location>
</feature>
<feature type="transmembrane region" description="Helical" evidence="7">
    <location>
        <begin position="231"/>
        <end position="255"/>
    </location>
</feature>
<keyword evidence="3 7" id="KW-0812">Transmembrane</keyword>
<evidence type="ECO:0000313" key="9">
    <source>
        <dbReference type="Proteomes" id="UP000255265"/>
    </source>
</evidence>
<dbReference type="PANTHER" id="PTHR30482:SF17">
    <property type="entry name" value="ABC TRANSPORTER ATP-BINDING PROTEIN"/>
    <property type="match status" value="1"/>
</dbReference>
<feature type="transmembrane region" description="Helical" evidence="7">
    <location>
        <begin position="304"/>
        <end position="327"/>
    </location>
</feature>
<comment type="subcellular location">
    <subcellularLocation>
        <location evidence="1">Cell membrane</location>
        <topology evidence="1">Multi-pass membrane protein</topology>
    </subcellularLocation>
</comment>
<dbReference type="AlphaFoldDB" id="A0A370FIQ4"/>
<reference evidence="8 9" key="1">
    <citation type="submission" date="2018-07" db="EMBL/GenBank/DDBJ databases">
        <title>Genomic Encyclopedia of Type Strains, Phase IV (KMG-IV): sequencing the most valuable type-strain genomes for metagenomic binning, comparative biology and taxonomic classification.</title>
        <authorList>
            <person name="Goeker M."/>
        </authorList>
    </citation>
    <scope>NUCLEOTIDE SEQUENCE [LARGE SCALE GENOMIC DNA]</scope>
    <source>
        <strain evidence="8 9">DSM 21352</strain>
    </source>
</reference>
<organism evidence="8 9">
    <name type="scientific">Pseudacidovorax intermedius</name>
    <dbReference type="NCBI Taxonomy" id="433924"/>
    <lineage>
        <taxon>Bacteria</taxon>
        <taxon>Pseudomonadati</taxon>
        <taxon>Pseudomonadota</taxon>
        <taxon>Betaproteobacteria</taxon>
        <taxon>Burkholderiales</taxon>
        <taxon>Comamonadaceae</taxon>
        <taxon>Pseudacidovorax</taxon>
    </lineage>
</organism>
<dbReference type="STRING" id="433924.NS331_14175"/>
<keyword evidence="2" id="KW-1003">Cell membrane</keyword>
<evidence type="ECO:0000256" key="1">
    <source>
        <dbReference type="ARBA" id="ARBA00004651"/>
    </source>
</evidence>
<feature type="transmembrane region" description="Helical" evidence="7">
    <location>
        <begin position="33"/>
        <end position="63"/>
    </location>
</feature>
<dbReference type="CDD" id="cd06581">
    <property type="entry name" value="TM_PBP1_LivM_like"/>
    <property type="match status" value="1"/>
</dbReference>